<evidence type="ECO:0000313" key="1">
    <source>
        <dbReference type="EMBL" id="ADD96442.1"/>
    </source>
</evidence>
<dbReference type="AlphaFoldDB" id="D6PL41"/>
<proteinExistence type="predicted"/>
<dbReference type="EMBL" id="GU943139">
    <property type="protein sequence ID" value="ADD96442.1"/>
    <property type="molecule type" value="Genomic_DNA"/>
</dbReference>
<protein>
    <submittedName>
        <fullName evidence="1">Uncharacterized protein</fullName>
    </submittedName>
</protein>
<organism evidence="1">
    <name type="scientific">uncultured organism MedDCM-OCT-S09-C426</name>
    <dbReference type="NCBI Taxonomy" id="743650"/>
    <lineage>
        <taxon>unclassified sequences</taxon>
        <taxon>environmental samples</taxon>
    </lineage>
</organism>
<sequence length="72" mass="8416">MRLYNVYGKSVTKNVTKYLIDWDGKSRSKLQFNVKQFLKILGKSDSIRRIPSIRNPHEGRPVKCYQKNCGRG</sequence>
<reference evidence="1" key="1">
    <citation type="journal article" date="2010" name="ISME J.">
        <title>Metagenome of the Mediterranean deep chlorophyll maximum studied by direct and fosmid library 454 pyrosequencing.</title>
        <authorList>
            <person name="Ghai R."/>
            <person name="Martin-Cuadrado A.B."/>
            <person name="Molto A.G."/>
            <person name="Heredia I.G."/>
            <person name="Cabrera R."/>
            <person name="Martin J."/>
            <person name="Verdu M."/>
            <person name="Deschamps P."/>
            <person name="Moreira D."/>
            <person name="Lopez-Garcia P."/>
            <person name="Mira A."/>
            <person name="Rodriguez-Valera F."/>
        </authorList>
    </citation>
    <scope>NUCLEOTIDE SEQUENCE</scope>
</reference>
<name>D6PL41_9ZZZZ</name>
<accession>D6PL41</accession>